<feature type="non-terminal residue" evidence="1">
    <location>
        <position position="129"/>
    </location>
</feature>
<sequence>MVDVRSVSADIPFSRYVEAAEGYEDHRWTGIFEGFAKVNAMLEAPSLAPWPHVFRPENPALPLWFFDGNPVKLCVVEPSFVPGPDVADEPVSSNILRIRLYADRRTAVISVHNVNHSKGNENARDGGKR</sequence>
<dbReference type="OrthoDB" id="10375756at2759"/>
<reference evidence="1" key="1">
    <citation type="submission" date="2022-06" db="EMBL/GenBank/DDBJ databases">
        <title>Genome Sequence of Candolleomyces eurysporus.</title>
        <authorList>
            <person name="Buettner E."/>
        </authorList>
    </citation>
    <scope>NUCLEOTIDE SEQUENCE</scope>
    <source>
        <strain evidence="1">VTCC 930004</strain>
    </source>
</reference>
<evidence type="ECO:0000313" key="2">
    <source>
        <dbReference type="Proteomes" id="UP001140091"/>
    </source>
</evidence>
<name>A0A9W8J7Q4_9AGAR</name>
<organism evidence="1 2">
    <name type="scientific">Candolleomyces eurysporus</name>
    <dbReference type="NCBI Taxonomy" id="2828524"/>
    <lineage>
        <taxon>Eukaryota</taxon>
        <taxon>Fungi</taxon>
        <taxon>Dikarya</taxon>
        <taxon>Basidiomycota</taxon>
        <taxon>Agaricomycotina</taxon>
        <taxon>Agaricomycetes</taxon>
        <taxon>Agaricomycetidae</taxon>
        <taxon>Agaricales</taxon>
        <taxon>Agaricineae</taxon>
        <taxon>Psathyrellaceae</taxon>
        <taxon>Candolleomyces</taxon>
    </lineage>
</organism>
<dbReference type="AlphaFoldDB" id="A0A9W8J7Q4"/>
<comment type="caution">
    <text evidence="1">The sequence shown here is derived from an EMBL/GenBank/DDBJ whole genome shotgun (WGS) entry which is preliminary data.</text>
</comment>
<evidence type="ECO:0000313" key="1">
    <source>
        <dbReference type="EMBL" id="KAJ2929715.1"/>
    </source>
</evidence>
<accession>A0A9W8J7Q4</accession>
<dbReference type="EMBL" id="JANBPK010000860">
    <property type="protein sequence ID" value="KAJ2929715.1"/>
    <property type="molecule type" value="Genomic_DNA"/>
</dbReference>
<gene>
    <name evidence="1" type="ORF">H1R20_g7356</name>
</gene>
<protein>
    <submittedName>
        <fullName evidence="1">Uncharacterized protein</fullName>
    </submittedName>
</protein>
<keyword evidence="2" id="KW-1185">Reference proteome</keyword>
<proteinExistence type="predicted"/>
<dbReference type="Proteomes" id="UP001140091">
    <property type="component" value="Unassembled WGS sequence"/>
</dbReference>